<evidence type="ECO:0000256" key="1">
    <source>
        <dbReference type="SAM" id="MobiDB-lite"/>
    </source>
</evidence>
<feature type="compositionally biased region" description="Pro residues" evidence="1">
    <location>
        <begin position="119"/>
        <end position="128"/>
    </location>
</feature>
<dbReference type="SUPFAM" id="SSF82607">
    <property type="entry name" value="YbaB-like"/>
    <property type="match status" value="1"/>
</dbReference>
<dbReference type="AlphaFoldDB" id="A0A1H9MV58"/>
<dbReference type="EMBL" id="FOGI01000002">
    <property type="protein sequence ID" value="SER27558.1"/>
    <property type="molecule type" value="Genomic_DNA"/>
</dbReference>
<dbReference type="RefSeq" id="WP_092775277.1">
    <property type="nucleotide sequence ID" value="NZ_FOGI01000002.1"/>
</dbReference>
<evidence type="ECO:0000313" key="3">
    <source>
        <dbReference type="Proteomes" id="UP000199051"/>
    </source>
</evidence>
<evidence type="ECO:0000313" key="2">
    <source>
        <dbReference type="EMBL" id="SER27558.1"/>
    </source>
</evidence>
<feature type="region of interest" description="Disordered" evidence="1">
    <location>
        <begin position="110"/>
        <end position="165"/>
    </location>
</feature>
<reference evidence="3" key="1">
    <citation type="submission" date="2016-10" db="EMBL/GenBank/DDBJ databases">
        <authorList>
            <person name="Varghese N."/>
            <person name="Submissions S."/>
        </authorList>
    </citation>
    <scope>NUCLEOTIDE SEQUENCE [LARGE SCALE GENOMIC DNA]</scope>
    <source>
        <strain evidence="3">DSM 44260</strain>
    </source>
</reference>
<accession>A0A1H9MV58</accession>
<organism evidence="2 3">
    <name type="scientific">Actinokineospora terrae</name>
    <dbReference type="NCBI Taxonomy" id="155974"/>
    <lineage>
        <taxon>Bacteria</taxon>
        <taxon>Bacillati</taxon>
        <taxon>Actinomycetota</taxon>
        <taxon>Actinomycetes</taxon>
        <taxon>Pseudonocardiales</taxon>
        <taxon>Pseudonocardiaceae</taxon>
        <taxon>Actinokineospora</taxon>
    </lineage>
</organism>
<keyword evidence="3" id="KW-1185">Reference proteome</keyword>
<feature type="compositionally biased region" description="Low complexity" evidence="1">
    <location>
        <begin position="129"/>
        <end position="138"/>
    </location>
</feature>
<dbReference type="Pfam" id="PF02575">
    <property type="entry name" value="YbaB_DNA_bd"/>
    <property type="match status" value="1"/>
</dbReference>
<dbReference type="InterPro" id="IPR036894">
    <property type="entry name" value="YbaB-like_sf"/>
</dbReference>
<dbReference type="STRING" id="155974.SAMN04487818_102353"/>
<protein>
    <submittedName>
        <fullName evidence="2">Conserved DNA-binding protein YbaB</fullName>
    </submittedName>
</protein>
<dbReference type="Proteomes" id="UP000199051">
    <property type="component" value="Unassembled WGS sequence"/>
</dbReference>
<dbReference type="Gene3D" id="3.30.1310.10">
    <property type="entry name" value="Nucleoid-associated protein YbaB-like domain"/>
    <property type="match status" value="1"/>
</dbReference>
<sequence length="165" mass="17570">MDQARYDETLRHFAEQAANAARLKDSIAQLKGSARSTDGSVTVTVAPSGAVLGLQLAPAAMNRSHTQLTQDILATIRAAQQEAAARMEDTVRPLVGDAQYDRFQAAFRAQSPAVEPLGPTAPPPPSALPTPSSAIPAAHTRRPRTPAPPDDDGDFTDESIYRDRS</sequence>
<proteinExistence type="predicted"/>
<name>A0A1H9MV58_9PSEU</name>
<gene>
    <name evidence="2" type="ORF">SAMN04487818_102353</name>
</gene>
<keyword evidence="2" id="KW-0238">DNA-binding</keyword>
<dbReference type="GO" id="GO:0003677">
    <property type="term" value="F:DNA binding"/>
    <property type="evidence" value="ECO:0007669"/>
    <property type="project" value="UniProtKB-KW"/>
</dbReference>
<dbReference type="InterPro" id="IPR004401">
    <property type="entry name" value="YbaB/EbfC"/>
</dbReference>